<evidence type="ECO:0000313" key="4">
    <source>
        <dbReference type="EMBL" id="PLB36135.1"/>
    </source>
</evidence>
<feature type="domain" description="Glutaminase A central" evidence="2">
    <location>
        <begin position="526"/>
        <end position="646"/>
    </location>
</feature>
<keyword evidence="5" id="KW-1185">Reference proteome</keyword>
<name>A0A2I2F668_ASPCN</name>
<proteinExistence type="predicted"/>
<feature type="domain" description="Glutaminase A N-terminal" evidence="3">
    <location>
        <begin position="123"/>
        <end position="335"/>
    </location>
</feature>
<reference evidence="4 5" key="1">
    <citation type="submission" date="2017-12" db="EMBL/GenBank/DDBJ databases">
        <authorList>
            <consortium name="DOE Joint Genome Institute"/>
            <person name="Haridas S."/>
            <person name="Kjaerbolling I."/>
            <person name="Vesth T.C."/>
            <person name="Frisvad J.C."/>
            <person name="Nybo J.L."/>
            <person name="Theobald S."/>
            <person name="Kuo A."/>
            <person name="Bowyer P."/>
            <person name="Matsuda Y."/>
            <person name="Mondo S."/>
            <person name="Lyhne E.K."/>
            <person name="Kogle M.E."/>
            <person name="Clum A."/>
            <person name="Lipzen A."/>
            <person name="Salamov A."/>
            <person name="Ngan C.Y."/>
            <person name="Daum C."/>
            <person name="Chiniquy J."/>
            <person name="Barry K."/>
            <person name="LaButti K."/>
            <person name="Simmons B.A."/>
            <person name="Magnuson J.K."/>
            <person name="Mortensen U.H."/>
            <person name="Larsen T.O."/>
            <person name="Grigoriev I.V."/>
            <person name="Baker S.E."/>
            <person name="Andersen M.R."/>
            <person name="Nordberg H.P."/>
            <person name="Cantor M.N."/>
            <person name="Hua S.X."/>
        </authorList>
    </citation>
    <scope>NUCLEOTIDE SEQUENCE [LARGE SCALE GENOMIC DNA]</scope>
    <source>
        <strain evidence="4 5">CBS 102.13</strain>
    </source>
</reference>
<dbReference type="InterPro" id="IPR032514">
    <property type="entry name" value="GtaA_central"/>
</dbReference>
<organism evidence="4 5">
    <name type="scientific">Aspergillus candidus</name>
    <dbReference type="NCBI Taxonomy" id="41067"/>
    <lineage>
        <taxon>Eukaryota</taxon>
        <taxon>Fungi</taxon>
        <taxon>Dikarya</taxon>
        <taxon>Ascomycota</taxon>
        <taxon>Pezizomycotina</taxon>
        <taxon>Eurotiomycetes</taxon>
        <taxon>Eurotiomycetidae</taxon>
        <taxon>Eurotiales</taxon>
        <taxon>Aspergillaceae</taxon>
        <taxon>Aspergillus</taxon>
        <taxon>Aspergillus subgen. Circumdati</taxon>
    </lineage>
</organism>
<accession>A0A2I2F668</accession>
<dbReference type="PANTHER" id="PTHR31987:SF12">
    <property type="entry name" value="PUTATIVE (AFU_ORTHOLOGUE AFUA_3G10910)-RELATED"/>
    <property type="match status" value="1"/>
</dbReference>
<keyword evidence="1" id="KW-0732">Signal</keyword>
<dbReference type="RefSeq" id="XP_024670147.1">
    <property type="nucleotide sequence ID" value="XM_024813402.1"/>
</dbReference>
<evidence type="ECO:0000256" key="1">
    <source>
        <dbReference type="SAM" id="SignalP"/>
    </source>
</evidence>
<feature type="chain" id="PRO_5014150366" evidence="1">
    <location>
        <begin position="21"/>
        <end position="835"/>
    </location>
</feature>
<dbReference type="InterPro" id="IPR033433">
    <property type="entry name" value="GtaA_N"/>
</dbReference>
<dbReference type="EMBL" id="KZ559154">
    <property type="protein sequence ID" value="PLB36135.1"/>
    <property type="molecule type" value="Genomic_DNA"/>
</dbReference>
<dbReference type="Pfam" id="PF16335">
    <property type="entry name" value="GtaA_6_Hairpin"/>
    <property type="match status" value="3"/>
</dbReference>
<feature type="domain" description="Glutaminase A central" evidence="2">
    <location>
        <begin position="668"/>
        <end position="768"/>
    </location>
</feature>
<sequence length="835" mass="92519">MRPSLAVLATAALQAVVTTASTLTPPVLPLTVRNPYLSIWFGGGARDAPWSRWPMFYTGEEVGLSLLAQVPSTGAVYPLLGKPQDSLSHEDGAPPVKFPTYLGANYDASTTNFTYRIDASSTPLDITVSFLSPITPTSTLRQSIPASYVTVHVHGDVEVNVYMDVNGRWVSGDAGSHINWQYDSLRSQDNKPALQRWKFQRQNELLLSEIRDRAEWGSLHFTGPADVRFQSGGAVDVRRAFASQGGLGNTDDRRFRPIRDREPVFAFSKNFTPGKSNSVTFTIALIQDPVVQYASSRGLTMMRPLWQSWFSSVEALLDFHYHDFVDAGVLASDYSDRLAADAYKSGAHDYVDIVALTARQVMGATTFSGTPEDPILFLKEISSNGNFQTIDVIFPAFPFFLYTNPRWLAYLLEPLIEHMLSGQYPNTYAMHDLGTHFPNATGHPDGKDEYMPVEECGNILIMGLAIVNSLRYSDDAAASSFWSAQGAAAPESDGNPGYFPLNSFQALSGIDKQDAKWGGGAQGHREAEQWVQRSYRLWTQWTGYLVDYSLEPANQLSTDDFAGWLALQTNLALKGIVGIHAMSKLAEVAGHPEDAAYYKNVSETYIAKWEEYGMSRDKSHAKLAYDWYGSWTTIYNLYADAQLCFHLEGTDLDPQISPDSPQTSEKKTGFVPRHIYQRQSIWYHYVRQKYGVPLDSRHMYTKTDWEFFAMAVASKDTRSEILESVAQWVNETITDRPFTDLHNTEGKGGFPGPNFFARPVIGGHFAFLALERACGGHAMEGLAFLDQDVNVQDDGLGTAETLAEWAATAAKAVGELAGGHLFGEDDEFGWGSGEL</sequence>
<evidence type="ECO:0000259" key="2">
    <source>
        <dbReference type="Pfam" id="PF16335"/>
    </source>
</evidence>
<dbReference type="PANTHER" id="PTHR31987">
    <property type="entry name" value="GLUTAMINASE A-RELATED"/>
    <property type="match status" value="1"/>
</dbReference>
<dbReference type="InterPro" id="IPR052743">
    <property type="entry name" value="Glutaminase_GtaA"/>
</dbReference>
<evidence type="ECO:0000313" key="5">
    <source>
        <dbReference type="Proteomes" id="UP000234585"/>
    </source>
</evidence>
<dbReference type="Pfam" id="PF17168">
    <property type="entry name" value="DUF5127"/>
    <property type="match status" value="1"/>
</dbReference>
<dbReference type="GeneID" id="36520562"/>
<gene>
    <name evidence="4" type="ORF">BDW47DRAFT_109174</name>
</gene>
<dbReference type="STRING" id="41067.A0A2I2F668"/>
<evidence type="ECO:0000259" key="3">
    <source>
        <dbReference type="Pfam" id="PF17168"/>
    </source>
</evidence>
<feature type="domain" description="Glutaminase A central" evidence="2">
    <location>
        <begin position="348"/>
        <end position="469"/>
    </location>
</feature>
<dbReference type="OrthoDB" id="431715at2759"/>
<feature type="signal peptide" evidence="1">
    <location>
        <begin position="1"/>
        <end position="20"/>
    </location>
</feature>
<dbReference type="Proteomes" id="UP000234585">
    <property type="component" value="Unassembled WGS sequence"/>
</dbReference>
<protein>
    <submittedName>
        <fullName evidence="4">Putative glutaminase</fullName>
    </submittedName>
</protein>
<dbReference type="AlphaFoldDB" id="A0A2I2F668"/>